<comment type="caution">
    <text evidence="2">The sequence shown here is derived from an EMBL/GenBank/DDBJ whole genome shotgun (WGS) entry which is preliminary data.</text>
</comment>
<feature type="transmembrane region" description="Helical" evidence="1">
    <location>
        <begin position="105"/>
        <end position="128"/>
    </location>
</feature>
<gene>
    <name evidence="2" type="ordered locus">TP02_0770</name>
</gene>
<evidence type="ECO:0000313" key="2">
    <source>
        <dbReference type="EMBL" id="EAN33054.1"/>
    </source>
</evidence>
<keyword evidence="1" id="KW-0812">Transmembrane</keyword>
<feature type="transmembrane region" description="Helical" evidence="1">
    <location>
        <begin position="216"/>
        <end position="237"/>
    </location>
</feature>
<protein>
    <submittedName>
        <fullName evidence="2">Uncharacterized protein</fullName>
    </submittedName>
</protein>
<dbReference type="GeneID" id="3501972"/>
<proteinExistence type="predicted"/>
<organism evidence="2 3">
    <name type="scientific">Theileria parva</name>
    <name type="common">East coast fever infection agent</name>
    <dbReference type="NCBI Taxonomy" id="5875"/>
    <lineage>
        <taxon>Eukaryota</taxon>
        <taxon>Sar</taxon>
        <taxon>Alveolata</taxon>
        <taxon>Apicomplexa</taxon>
        <taxon>Aconoidasida</taxon>
        <taxon>Piroplasmida</taxon>
        <taxon>Theileriidae</taxon>
        <taxon>Theileria</taxon>
    </lineage>
</organism>
<feature type="transmembrane region" description="Helical" evidence="1">
    <location>
        <begin position="32"/>
        <end position="52"/>
    </location>
</feature>
<dbReference type="AlphaFoldDB" id="Q4N469"/>
<feature type="transmembrane region" description="Helical" evidence="1">
    <location>
        <begin position="383"/>
        <end position="402"/>
    </location>
</feature>
<dbReference type="EMBL" id="AAGK01000002">
    <property type="protein sequence ID" value="EAN33054.1"/>
    <property type="molecule type" value="Genomic_DNA"/>
</dbReference>
<dbReference type="KEGG" id="tpv:TP02_0770"/>
<feature type="transmembrane region" description="Helical" evidence="1">
    <location>
        <begin position="308"/>
        <end position="329"/>
    </location>
</feature>
<keyword evidence="1" id="KW-1133">Transmembrane helix</keyword>
<keyword evidence="1" id="KW-0472">Membrane</keyword>
<feature type="transmembrane region" description="Helical" evidence="1">
    <location>
        <begin position="140"/>
        <end position="163"/>
    </location>
</feature>
<feature type="transmembrane region" description="Helical" evidence="1">
    <location>
        <begin position="414"/>
        <end position="431"/>
    </location>
</feature>
<evidence type="ECO:0000256" key="1">
    <source>
        <dbReference type="SAM" id="Phobius"/>
    </source>
</evidence>
<name>Q4N469_THEPA</name>
<keyword evidence="3" id="KW-1185">Reference proteome</keyword>
<dbReference type="RefSeq" id="XP_765337.1">
    <property type="nucleotide sequence ID" value="XM_760244.1"/>
</dbReference>
<feature type="transmembrane region" description="Helical" evidence="1">
    <location>
        <begin position="271"/>
        <end position="296"/>
    </location>
</feature>
<reference evidence="2 3" key="1">
    <citation type="journal article" date="2005" name="Science">
        <title>Genome sequence of Theileria parva, a bovine pathogen that transforms lymphocytes.</title>
        <authorList>
            <person name="Gardner M.J."/>
            <person name="Bishop R."/>
            <person name="Shah T."/>
            <person name="de Villiers E.P."/>
            <person name="Carlton J.M."/>
            <person name="Hall N."/>
            <person name="Ren Q."/>
            <person name="Paulsen I.T."/>
            <person name="Pain A."/>
            <person name="Berriman M."/>
            <person name="Wilson R.J.M."/>
            <person name="Sato S."/>
            <person name="Ralph S.A."/>
            <person name="Mann D.J."/>
            <person name="Xiong Z."/>
            <person name="Shallom S.J."/>
            <person name="Weidman J."/>
            <person name="Jiang L."/>
            <person name="Lynn J."/>
            <person name="Weaver B."/>
            <person name="Shoaibi A."/>
            <person name="Domingo A.R."/>
            <person name="Wasawo D."/>
            <person name="Crabtree J."/>
            <person name="Wortman J.R."/>
            <person name="Haas B."/>
            <person name="Angiuoli S.V."/>
            <person name="Creasy T.H."/>
            <person name="Lu C."/>
            <person name="Suh B."/>
            <person name="Silva J.C."/>
            <person name="Utterback T.R."/>
            <person name="Feldblyum T.V."/>
            <person name="Pertea M."/>
            <person name="Allen J."/>
            <person name="Nierman W.C."/>
            <person name="Taracha E.L.N."/>
            <person name="Salzberg S.L."/>
            <person name="White O.R."/>
            <person name="Fitzhugh H.A."/>
            <person name="Morzaria S."/>
            <person name="Venter J.C."/>
            <person name="Fraser C.M."/>
            <person name="Nene V."/>
        </authorList>
    </citation>
    <scope>NUCLEOTIDE SEQUENCE [LARGE SCALE GENOMIC DNA]</scope>
    <source>
        <strain evidence="2 3">Muguga</strain>
    </source>
</reference>
<accession>Q4N469</accession>
<evidence type="ECO:0000313" key="3">
    <source>
        <dbReference type="Proteomes" id="UP000001949"/>
    </source>
</evidence>
<dbReference type="VEuPathDB" id="PiroplasmaDB:TpMuguga_02g00770"/>
<dbReference type="InParanoid" id="Q4N469"/>
<feature type="transmembrane region" description="Helical" evidence="1">
    <location>
        <begin position="72"/>
        <end position="96"/>
    </location>
</feature>
<dbReference type="Proteomes" id="UP000001949">
    <property type="component" value="Unassembled WGS sequence"/>
</dbReference>
<sequence>MKNVAGRMHLYGNLNLNLESNSEAKMTKRNVLISYSFWFLLGVLITFCKLIKTHLARALSAMLQLQMSESESFFTDLLICIEIFYVLGHLIAYLFFPVSIFWLKLILLFLFGNIFLTVSPLFVLVSGFTSVPNNCLKYMFLNGISGCSFCIGALKIIGMSLVTDRFIAGKPLTKIVLMLSGHRAGSFWGSLIGPFANFAPEPSYMDKFKYNTNKIVGYKLGLGLPILITTGCLIYFFTNPKDKEHIAWMKSKVVNQLKKFVRVLKLTITQYPYVILMIVIQFLSGFSGAFLVAHALSNEVEISVLGKFVMFLILRDVSGLIGTWFPYVFPENKTISNHTANNLLVTNYNTEGGKTVIDLSISDSTVNGSGNCKTISRKLKTRLLIIWILAAIYALVILGMILDVTVPSKPFNCFFLTIASGIVITVLFSLFRSACTSIIYTHLCAIEVNDGLIDDDDVFLELDDVNLVKSFLVGFFCLIELIPQLIYIPIDRILRPLIIQYTRNLASPST</sequence>